<accession>A0ABP9VJE7</accession>
<protein>
    <submittedName>
        <fullName evidence="1">Uncharacterized protein</fullName>
    </submittedName>
</protein>
<evidence type="ECO:0000313" key="1">
    <source>
        <dbReference type="EMBL" id="GAA5504911.1"/>
    </source>
</evidence>
<organism evidence="1 2">
    <name type="scientific">Novipirellula caenicola</name>
    <dbReference type="NCBI Taxonomy" id="1536901"/>
    <lineage>
        <taxon>Bacteria</taxon>
        <taxon>Pseudomonadati</taxon>
        <taxon>Planctomycetota</taxon>
        <taxon>Planctomycetia</taxon>
        <taxon>Pirellulales</taxon>
        <taxon>Pirellulaceae</taxon>
        <taxon>Novipirellula</taxon>
    </lineage>
</organism>
<keyword evidence="2" id="KW-1185">Reference proteome</keyword>
<comment type="caution">
    <text evidence="1">The sequence shown here is derived from an EMBL/GenBank/DDBJ whole genome shotgun (WGS) entry which is preliminary data.</text>
</comment>
<name>A0ABP9VJE7_9BACT</name>
<reference evidence="1 2" key="1">
    <citation type="submission" date="2024-02" db="EMBL/GenBank/DDBJ databases">
        <title>Rhodopirellula caenicola NBRC 110016.</title>
        <authorList>
            <person name="Ichikawa N."/>
            <person name="Katano-Makiyama Y."/>
            <person name="Hidaka K."/>
        </authorList>
    </citation>
    <scope>NUCLEOTIDE SEQUENCE [LARGE SCALE GENOMIC DNA]</scope>
    <source>
        <strain evidence="1 2">NBRC 110016</strain>
    </source>
</reference>
<gene>
    <name evidence="1" type="ORF">Rcae01_00350</name>
</gene>
<sequence length="58" mass="6381">MAASCENAQKIWRSAEMQRREKLPVAELVKSFEGASVTRTKVLTTSATVWLLGGLKTT</sequence>
<proteinExistence type="predicted"/>
<dbReference type="Proteomes" id="UP001416858">
    <property type="component" value="Unassembled WGS sequence"/>
</dbReference>
<dbReference type="EMBL" id="BAABRO010000001">
    <property type="protein sequence ID" value="GAA5504911.1"/>
    <property type="molecule type" value="Genomic_DNA"/>
</dbReference>
<evidence type="ECO:0000313" key="2">
    <source>
        <dbReference type="Proteomes" id="UP001416858"/>
    </source>
</evidence>